<evidence type="ECO:0000313" key="3">
    <source>
        <dbReference type="Proteomes" id="UP001431449"/>
    </source>
</evidence>
<protein>
    <submittedName>
        <fullName evidence="2">Uncharacterized protein</fullName>
    </submittedName>
</protein>
<evidence type="ECO:0000313" key="2">
    <source>
        <dbReference type="EMBL" id="MCK7595333.1"/>
    </source>
</evidence>
<keyword evidence="1" id="KW-0812">Transmembrane</keyword>
<feature type="transmembrane region" description="Helical" evidence="1">
    <location>
        <begin position="7"/>
        <end position="27"/>
    </location>
</feature>
<comment type="caution">
    <text evidence="2">The sequence shown here is derived from an EMBL/GenBank/DDBJ whole genome shotgun (WGS) entry which is preliminary data.</text>
</comment>
<proteinExistence type="predicted"/>
<keyword evidence="1" id="KW-1133">Transmembrane helix</keyword>
<keyword evidence="1" id="KW-0472">Membrane</keyword>
<gene>
    <name evidence="2" type="ORF">M0G41_16865</name>
</gene>
<dbReference type="RefSeq" id="WP_248211200.1">
    <property type="nucleotide sequence ID" value="NZ_JALNMH010000016.1"/>
</dbReference>
<dbReference type="EMBL" id="JALNMH010000016">
    <property type="protein sequence ID" value="MCK7595333.1"/>
    <property type="molecule type" value="Genomic_DNA"/>
</dbReference>
<organism evidence="2 3">
    <name type="scientific">Pseudomarimonas salicorniae</name>
    <dbReference type="NCBI Taxonomy" id="2933270"/>
    <lineage>
        <taxon>Bacteria</taxon>
        <taxon>Pseudomonadati</taxon>
        <taxon>Pseudomonadota</taxon>
        <taxon>Gammaproteobacteria</taxon>
        <taxon>Lysobacterales</taxon>
        <taxon>Lysobacteraceae</taxon>
        <taxon>Pseudomarimonas</taxon>
    </lineage>
</organism>
<evidence type="ECO:0000256" key="1">
    <source>
        <dbReference type="SAM" id="Phobius"/>
    </source>
</evidence>
<keyword evidence="3" id="KW-1185">Reference proteome</keyword>
<name>A0ABT0GLN7_9GAMM</name>
<dbReference type="Proteomes" id="UP001431449">
    <property type="component" value="Unassembled WGS sequence"/>
</dbReference>
<sequence length="260" mass="28254">MSKGIKIALGILLGIGALVGVVLYATADLPRVTEDFLGAVRDGDRERANALLSAGFRANTAPEVLERFLQQRGLDDFREASWGSRSISGQRGELSGTVTTHAGLVVPLTVHLVREADGWKIHGLNADTPGLRSDANAKSPPPAPDDQAARALVAETTRAFAGSVMAGSMEQLHQHGSERWRIQHSVEDLNRAFESWFKANADMRVLYDMEPVLDAGSGVDEHGVLTLKGRYPTTPNPVVFKQQYVYEGLEWRLVGLSVEV</sequence>
<accession>A0ABT0GLN7</accession>
<reference evidence="2" key="1">
    <citation type="submission" date="2022-04" db="EMBL/GenBank/DDBJ databases">
        <title>Lysobacter sp. CAU 1642 isolated from sea sand.</title>
        <authorList>
            <person name="Kim W."/>
        </authorList>
    </citation>
    <scope>NUCLEOTIDE SEQUENCE</scope>
    <source>
        <strain evidence="2">CAU 1642</strain>
    </source>
</reference>